<feature type="domain" description="RNA polymerase sigma-70" evidence="9">
    <location>
        <begin position="78"/>
        <end position="91"/>
    </location>
</feature>
<evidence type="ECO:0000256" key="6">
    <source>
        <dbReference type="ARBA" id="ARBA00023163"/>
    </source>
</evidence>
<dbReference type="Proteomes" id="UP000198519">
    <property type="component" value="Unassembled WGS sequence"/>
</dbReference>
<feature type="region of interest" description="Sigma-70 factor domain-2" evidence="7">
    <location>
        <begin position="54"/>
        <end position="123"/>
    </location>
</feature>
<keyword evidence="12" id="KW-1185">Reference proteome</keyword>
<organism evidence="11 12">
    <name type="scientific">Marinobacter zhejiangensis</name>
    <dbReference type="NCBI Taxonomy" id="488535"/>
    <lineage>
        <taxon>Bacteria</taxon>
        <taxon>Pseudomonadati</taxon>
        <taxon>Pseudomonadota</taxon>
        <taxon>Gammaproteobacteria</taxon>
        <taxon>Pseudomonadales</taxon>
        <taxon>Marinobacteraceae</taxon>
        <taxon>Marinobacter</taxon>
    </lineage>
</organism>
<proteinExistence type="inferred from homology"/>
<evidence type="ECO:0000313" key="11">
    <source>
        <dbReference type="EMBL" id="SFL88741.1"/>
    </source>
</evidence>
<evidence type="ECO:0000256" key="3">
    <source>
        <dbReference type="ARBA" id="ARBA00023016"/>
    </source>
</evidence>
<keyword evidence="2 7" id="KW-0805">Transcription regulation</keyword>
<dbReference type="SUPFAM" id="SSF88946">
    <property type="entry name" value="Sigma2 domain of RNA polymerase sigma factors"/>
    <property type="match status" value="1"/>
</dbReference>
<dbReference type="GO" id="GO:0003677">
    <property type="term" value="F:DNA binding"/>
    <property type="evidence" value="ECO:0007669"/>
    <property type="project" value="UniProtKB-UniRule"/>
</dbReference>
<evidence type="ECO:0000256" key="7">
    <source>
        <dbReference type="HAMAP-Rule" id="MF_00961"/>
    </source>
</evidence>
<dbReference type="CDD" id="cd06171">
    <property type="entry name" value="Sigma70_r4"/>
    <property type="match status" value="1"/>
</dbReference>
<name>A0A1I4LCS8_9GAMM</name>
<reference evidence="12" key="1">
    <citation type="submission" date="2016-10" db="EMBL/GenBank/DDBJ databases">
        <authorList>
            <person name="Varghese N."/>
            <person name="Submissions S."/>
        </authorList>
    </citation>
    <scope>NUCLEOTIDE SEQUENCE [LARGE SCALE GENOMIC DNA]</scope>
    <source>
        <strain evidence="12">CGMCC 1.7061</strain>
    </source>
</reference>
<keyword evidence="1 7" id="KW-0963">Cytoplasm</keyword>
<dbReference type="InterPro" id="IPR036388">
    <property type="entry name" value="WH-like_DNA-bd_sf"/>
</dbReference>
<feature type="short sequence motif" description="Interaction with polymerase core subunit RpoC" evidence="7">
    <location>
        <begin position="78"/>
        <end position="81"/>
    </location>
</feature>
<comment type="caution">
    <text evidence="7">Lacks conserved residue(s) required for the propagation of feature annotation.</text>
</comment>
<evidence type="ECO:0000313" key="12">
    <source>
        <dbReference type="Proteomes" id="UP000198519"/>
    </source>
</evidence>
<dbReference type="NCBIfam" id="NF005143">
    <property type="entry name" value="PRK06596.1"/>
    <property type="match status" value="1"/>
</dbReference>
<dbReference type="PROSITE" id="PS00716">
    <property type="entry name" value="SIGMA70_2"/>
    <property type="match status" value="1"/>
</dbReference>
<dbReference type="InterPro" id="IPR007630">
    <property type="entry name" value="RNA_pol_sigma70_r4"/>
</dbReference>
<evidence type="ECO:0000256" key="4">
    <source>
        <dbReference type="ARBA" id="ARBA00023082"/>
    </source>
</evidence>
<accession>A0A1I4LCS8</accession>
<keyword evidence="4 7" id="KW-0731">Sigma factor</keyword>
<feature type="domain" description="RNA polymerase sigma-70" evidence="10">
    <location>
        <begin position="252"/>
        <end position="278"/>
    </location>
</feature>
<dbReference type="InterPro" id="IPR013324">
    <property type="entry name" value="RNA_pol_sigma_r3/r4-like"/>
</dbReference>
<dbReference type="Pfam" id="PF04545">
    <property type="entry name" value="Sigma70_r4"/>
    <property type="match status" value="1"/>
</dbReference>
<dbReference type="HAMAP" id="MF_00961">
    <property type="entry name" value="Sigma70_RpoH"/>
    <property type="match status" value="1"/>
</dbReference>
<dbReference type="GO" id="GO:0005737">
    <property type="term" value="C:cytoplasm"/>
    <property type="evidence" value="ECO:0007669"/>
    <property type="project" value="UniProtKB-SubCell"/>
</dbReference>
<comment type="similarity">
    <text evidence="7">Belongs to the sigma-70 factor family. RpoH subfamily.</text>
</comment>
<dbReference type="PANTHER" id="PTHR30376:SF3">
    <property type="entry name" value="RNA POLYMERASE SIGMA FACTOR RPOH"/>
    <property type="match status" value="1"/>
</dbReference>
<sequence length="286" mass="32790">MGTSLQLADKLVPGVNLEAYIQATSRIPVLTADEERDLAERLHYKDDVEAARQLVLSHLRFVIHIARSYSGYGLPQADLIQEGNVGLMKAVKRFNPEYGVRLVSFAVHWIKAEIHEYILRNWRIVKVATTKAQRKLFFNLRSQKKRLAWLNHEELNAVAQDLGVEPQVVREMEGRLASQDTSFDGPMDDDDDSAYQAPAHYLEDRRADPAMLLEQSDWTEDSNGRLMRAMGNLDERSQDILRERWLSESKSTLHELADKYGVSAERIRQLEKNAMKKIRAEMTEAA</sequence>
<dbReference type="FunFam" id="1.10.10.10:FF:000285">
    <property type="entry name" value="RNA polymerase sigma factor RpoH"/>
    <property type="match status" value="1"/>
</dbReference>
<dbReference type="GO" id="GO:0006352">
    <property type="term" value="P:DNA-templated transcription initiation"/>
    <property type="evidence" value="ECO:0007669"/>
    <property type="project" value="UniProtKB-UniRule"/>
</dbReference>
<feature type="DNA-binding region" description="H-T-H motif" evidence="7">
    <location>
        <begin position="253"/>
        <end position="272"/>
    </location>
</feature>
<dbReference type="PANTHER" id="PTHR30376">
    <property type="entry name" value="SIGMA FACTOR RPOH HEAT SHOCK RELATED"/>
    <property type="match status" value="1"/>
</dbReference>
<comment type="subcellular location">
    <subcellularLocation>
        <location evidence="7">Cytoplasm</location>
    </subcellularLocation>
</comment>
<evidence type="ECO:0000256" key="1">
    <source>
        <dbReference type="ARBA" id="ARBA00022490"/>
    </source>
</evidence>
<dbReference type="InterPro" id="IPR007627">
    <property type="entry name" value="RNA_pol_sigma70_r2"/>
</dbReference>
<dbReference type="PRINTS" id="PR00046">
    <property type="entry name" value="SIGMA70FCT"/>
</dbReference>
<comment type="subunit">
    <text evidence="7">Interacts with the RNA polymerase core enzyme.</text>
</comment>
<keyword evidence="6 7" id="KW-0804">Transcription</keyword>
<dbReference type="PROSITE" id="PS00715">
    <property type="entry name" value="SIGMA70_1"/>
    <property type="match status" value="1"/>
</dbReference>
<dbReference type="InterPro" id="IPR012759">
    <property type="entry name" value="RNA_pol_sigma_RpoH_proteobac"/>
</dbReference>
<dbReference type="NCBIfam" id="TIGR02937">
    <property type="entry name" value="sigma70-ECF"/>
    <property type="match status" value="1"/>
</dbReference>
<evidence type="ECO:0000256" key="5">
    <source>
        <dbReference type="ARBA" id="ARBA00023125"/>
    </source>
</evidence>
<dbReference type="InterPro" id="IPR050813">
    <property type="entry name" value="Sigma-70_Factor"/>
</dbReference>
<dbReference type="GO" id="GO:0016987">
    <property type="term" value="F:sigma factor activity"/>
    <property type="evidence" value="ECO:0007669"/>
    <property type="project" value="UniProtKB-UniRule"/>
</dbReference>
<dbReference type="Pfam" id="PF00140">
    <property type="entry name" value="Sigma70_r1_2"/>
    <property type="match status" value="1"/>
</dbReference>
<evidence type="ECO:0000259" key="10">
    <source>
        <dbReference type="PROSITE" id="PS00716"/>
    </source>
</evidence>
<dbReference type="AlphaFoldDB" id="A0A1I4LCS8"/>
<gene>
    <name evidence="7" type="primary">rpoH</name>
    <name evidence="11" type="ORF">SAMN04487963_0409</name>
</gene>
<dbReference type="SUPFAM" id="SSF88659">
    <property type="entry name" value="Sigma3 and sigma4 domains of RNA polymerase sigma factors"/>
    <property type="match status" value="1"/>
</dbReference>
<evidence type="ECO:0000259" key="9">
    <source>
        <dbReference type="PROSITE" id="PS00715"/>
    </source>
</evidence>
<comment type="function">
    <text evidence="7">Sigma factors are initiation factors that promote the attachment of RNA polymerase to specific initiation sites and are then released. This sigma factor is involved in regulation of expression of heat shock genes.</text>
</comment>
<keyword evidence="3 7" id="KW-0346">Stress response</keyword>
<dbReference type="GO" id="GO:0009408">
    <property type="term" value="P:response to heat"/>
    <property type="evidence" value="ECO:0007669"/>
    <property type="project" value="UniProtKB-UniRule"/>
</dbReference>
<dbReference type="NCBIfam" id="TIGR02392">
    <property type="entry name" value="rpoH_proteo"/>
    <property type="match status" value="1"/>
</dbReference>
<evidence type="ECO:0000256" key="8">
    <source>
        <dbReference type="NCBIfam" id="TIGR02392"/>
    </source>
</evidence>
<dbReference type="Gene3D" id="1.10.10.10">
    <property type="entry name" value="Winged helix-like DNA-binding domain superfamily/Winged helix DNA-binding domain"/>
    <property type="match status" value="1"/>
</dbReference>
<dbReference type="OrthoDB" id="9809557at2"/>
<evidence type="ECO:0000256" key="2">
    <source>
        <dbReference type="ARBA" id="ARBA00023015"/>
    </source>
</evidence>
<keyword evidence="5 7" id="KW-0238">DNA-binding</keyword>
<dbReference type="Gene3D" id="1.20.120.1810">
    <property type="match status" value="1"/>
</dbReference>
<dbReference type="EMBL" id="FOUE01000001">
    <property type="protein sequence ID" value="SFL88741.1"/>
    <property type="molecule type" value="Genomic_DNA"/>
</dbReference>
<dbReference type="InterPro" id="IPR000943">
    <property type="entry name" value="RNA_pol_sigma70"/>
</dbReference>
<dbReference type="Pfam" id="PF04542">
    <property type="entry name" value="Sigma70_r2"/>
    <property type="match status" value="1"/>
</dbReference>
<protein>
    <recommendedName>
        <fullName evidence="7 8">RNA polymerase sigma factor RpoH</fullName>
    </recommendedName>
    <alternativeName>
        <fullName evidence="7">RNA polymerase sigma-32 factor</fullName>
    </alternativeName>
</protein>
<dbReference type="STRING" id="488535.SAMN04487963_0409"/>
<dbReference type="FunFam" id="1.20.120.1810:FF:000001">
    <property type="entry name" value="RNA polymerase sigma factor RpoH"/>
    <property type="match status" value="1"/>
</dbReference>
<dbReference type="InterPro" id="IPR013325">
    <property type="entry name" value="RNA_pol_sigma_r2"/>
</dbReference>
<dbReference type="RefSeq" id="WP_092020226.1">
    <property type="nucleotide sequence ID" value="NZ_FOUE01000001.1"/>
</dbReference>
<dbReference type="InterPro" id="IPR014284">
    <property type="entry name" value="RNA_pol_sigma-70_dom"/>
</dbReference>
<dbReference type="InterPro" id="IPR009042">
    <property type="entry name" value="RNA_pol_sigma70_r1_2"/>
</dbReference>